<comment type="caution">
    <text evidence="1">The sequence shown here is derived from an EMBL/GenBank/DDBJ whole genome shotgun (WGS) entry which is preliminary data.</text>
</comment>
<evidence type="ECO:0000313" key="1">
    <source>
        <dbReference type="EMBL" id="MBM7839831.1"/>
    </source>
</evidence>
<organism evidence="1 2">
    <name type="scientific">Shouchella xiaoxiensis</name>
    <dbReference type="NCBI Taxonomy" id="766895"/>
    <lineage>
        <taxon>Bacteria</taxon>
        <taxon>Bacillati</taxon>
        <taxon>Bacillota</taxon>
        <taxon>Bacilli</taxon>
        <taxon>Bacillales</taxon>
        <taxon>Bacillaceae</taxon>
        <taxon>Shouchella</taxon>
    </lineage>
</organism>
<dbReference type="EMBL" id="JAFBCV010000010">
    <property type="protein sequence ID" value="MBM7839831.1"/>
    <property type="molecule type" value="Genomic_DNA"/>
</dbReference>
<dbReference type="RefSeq" id="WP_204467078.1">
    <property type="nucleotide sequence ID" value="NZ_JAFBCV010000010.1"/>
</dbReference>
<evidence type="ECO:0000313" key="2">
    <source>
        <dbReference type="Proteomes" id="UP001179280"/>
    </source>
</evidence>
<name>A0ABS2SXT0_9BACI</name>
<reference evidence="1" key="1">
    <citation type="submission" date="2021-01" db="EMBL/GenBank/DDBJ databases">
        <title>Genomic Encyclopedia of Type Strains, Phase IV (KMG-IV): sequencing the most valuable type-strain genomes for metagenomic binning, comparative biology and taxonomic classification.</title>
        <authorList>
            <person name="Goeker M."/>
        </authorList>
    </citation>
    <scope>NUCLEOTIDE SEQUENCE</scope>
    <source>
        <strain evidence="1">DSM 21943</strain>
    </source>
</reference>
<keyword evidence="2" id="KW-1185">Reference proteome</keyword>
<dbReference type="Proteomes" id="UP001179280">
    <property type="component" value="Unassembled WGS sequence"/>
</dbReference>
<protein>
    <submittedName>
        <fullName evidence="1">Uncharacterized protein</fullName>
    </submittedName>
</protein>
<gene>
    <name evidence="1" type="ORF">JOC54_003111</name>
</gene>
<proteinExistence type="predicted"/>
<accession>A0ABS2SXT0</accession>
<sequence length="47" mass="5349">MTEDCFICQVHANHVRDSTTILAWDVQIIEQAAEPSNSFEEEVNSHC</sequence>